<keyword evidence="3" id="KW-1185">Reference proteome</keyword>
<dbReference type="EMBL" id="QKWP01000829">
    <property type="protein sequence ID" value="RIB14469.1"/>
    <property type="molecule type" value="Genomic_DNA"/>
</dbReference>
<accession>A0A397V0E2</accession>
<feature type="chain" id="PRO_5017234372" description="MD-2-related lipid-recognition domain-containing protein" evidence="1">
    <location>
        <begin position="20"/>
        <end position="147"/>
    </location>
</feature>
<organism evidence="2 3">
    <name type="scientific">Gigaspora rosea</name>
    <dbReference type="NCBI Taxonomy" id="44941"/>
    <lineage>
        <taxon>Eukaryota</taxon>
        <taxon>Fungi</taxon>
        <taxon>Fungi incertae sedis</taxon>
        <taxon>Mucoromycota</taxon>
        <taxon>Glomeromycotina</taxon>
        <taxon>Glomeromycetes</taxon>
        <taxon>Diversisporales</taxon>
        <taxon>Gigasporaceae</taxon>
        <taxon>Gigaspora</taxon>
    </lineage>
</organism>
<dbReference type="OrthoDB" id="2307830at2759"/>
<comment type="caution">
    <text evidence="2">The sequence shown here is derived from an EMBL/GenBank/DDBJ whole genome shotgun (WGS) entry which is preliminary data.</text>
</comment>
<evidence type="ECO:0000313" key="3">
    <source>
        <dbReference type="Proteomes" id="UP000266673"/>
    </source>
</evidence>
<evidence type="ECO:0000313" key="2">
    <source>
        <dbReference type="EMBL" id="RIB14469.1"/>
    </source>
</evidence>
<protein>
    <recommendedName>
        <fullName evidence="4">MD-2-related lipid-recognition domain-containing protein</fullName>
    </recommendedName>
</protein>
<sequence>MKNFIFVFILFVILYTVNTAPHKLYKRTTTFEPCDASVPGLNVTIIPDPLVAGQNVTFAVVGITPRYNITKNKTILEIGFIHDLDNATYHNEPFNKSFPPNTTYSIKASDIPVPSDYDDKFWTTLVQVGEWDPNNPRYLIVFGCSLH</sequence>
<evidence type="ECO:0000256" key="1">
    <source>
        <dbReference type="SAM" id="SignalP"/>
    </source>
</evidence>
<keyword evidence="1" id="KW-0732">Signal</keyword>
<dbReference type="AlphaFoldDB" id="A0A397V0E2"/>
<proteinExistence type="predicted"/>
<dbReference type="Proteomes" id="UP000266673">
    <property type="component" value="Unassembled WGS sequence"/>
</dbReference>
<feature type="signal peptide" evidence="1">
    <location>
        <begin position="1"/>
        <end position="19"/>
    </location>
</feature>
<gene>
    <name evidence="2" type="ORF">C2G38_2248224</name>
</gene>
<evidence type="ECO:0008006" key="4">
    <source>
        <dbReference type="Google" id="ProtNLM"/>
    </source>
</evidence>
<name>A0A397V0E2_9GLOM</name>
<reference evidence="2 3" key="1">
    <citation type="submission" date="2018-06" db="EMBL/GenBank/DDBJ databases">
        <title>Comparative genomics reveals the genomic features of Rhizophagus irregularis, R. cerebriforme, R. diaphanum and Gigaspora rosea, and their symbiotic lifestyle signature.</title>
        <authorList>
            <person name="Morin E."/>
            <person name="San Clemente H."/>
            <person name="Chen E.C.H."/>
            <person name="De La Providencia I."/>
            <person name="Hainaut M."/>
            <person name="Kuo A."/>
            <person name="Kohler A."/>
            <person name="Murat C."/>
            <person name="Tang N."/>
            <person name="Roy S."/>
            <person name="Loubradou J."/>
            <person name="Henrissat B."/>
            <person name="Grigoriev I.V."/>
            <person name="Corradi N."/>
            <person name="Roux C."/>
            <person name="Martin F.M."/>
        </authorList>
    </citation>
    <scope>NUCLEOTIDE SEQUENCE [LARGE SCALE GENOMIC DNA]</scope>
    <source>
        <strain evidence="2 3">DAOM 194757</strain>
    </source>
</reference>